<dbReference type="GO" id="GO:0006508">
    <property type="term" value="P:proteolysis"/>
    <property type="evidence" value="ECO:0007669"/>
    <property type="project" value="UniProtKB-KW"/>
</dbReference>
<organism evidence="5 6">
    <name type="scientific">Intoshia linei</name>
    <dbReference type="NCBI Taxonomy" id="1819745"/>
    <lineage>
        <taxon>Eukaryota</taxon>
        <taxon>Metazoa</taxon>
        <taxon>Spiralia</taxon>
        <taxon>Lophotrochozoa</taxon>
        <taxon>Mesozoa</taxon>
        <taxon>Orthonectida</taxon>
        <taxon>Rhopaluridae</taxon>
        <taxon>Intoshia</taxon>
    </lineage>
</organism>
<evidence type="ECO:0000259" key="4">
    <source>
        <dbReference type="Pfam" id="PF07910"/>
    </source>
</evidence>
<feature type="transmembrane region" description="Helical" evidence="3">
    <location>
        <begin position="12"/>
        <end position="35"/>
    </location>
</feature>
<dbReference type="PANTHER" id="PTHR48153">
    <property type="entry name" value="UFM1-SPECIFIC PROTEASE 2"/>
    <property type="match status" value="1"/>
</dbReference>
<dbReference type="Proteomes" id="UP000078046">
    <property type="component" value="Unassembled WGS sequence"/>
</dbReference>
<evidence type="ECO:0000256" key="1">
    <source>
        <dbReference type="ARBA" id="ARBA00008552"/>
    </source>
</evidence>
<evidence type="ECO:0000313" key="6">
    <source>
        <dbReference type="Proteomes" id="UP000078046"/>
    </source>
</evidence>
<keyword evidence="3" id="KW-1133">Transmembrane helix</keyword>
<dbReference type="EMBL" id="LWCA01001038">
    <property type="protein sequence ID" value="OAF66097.1"/>
    <property type="molecule type" value="Genomic_DNA"/>
</dbReference>
<keyword evidence="5" id="KW-0645">Protease</keyword>
<proteinExistence type="inferred from homology"/>
<dbReference type="PANTHER" id="PTHR48153:SF2">
    <property type="entry name" value="UFM1-SPECIFIC PROTEASE 2"/>
    <property type="match status" value="1"/>
</dbReference>
<accession>A0A177AVQ5</accession>
<gene>
    <name evidence="5" type="ORF">A3Q56_06177</name>
</gene>
<sequence>MSLAVNFPVEALRIICVSILFVTFLGLPGLFNVLYDSGLRRNVDTTLLDRSICLAMYLWIDSKIIHLTNGAEIVENFSVLIGHFQTVGSPIMIGGACLAHTIIGVSLDIVTGELKFLVLDPHYDNKNVSKSIIKKSWVGWKDSSFWSFNTFYNLCLPQLPICKGENKYF</sequence>
<comment type="similarity">
    <text evidence="1">Belongs to the peptidase C78 family.</text>
</comment>
<reference evidence="5 6" key="1">
    <citation type="submission" date="2016-04" db="EMBL/GenBank/DDBJ databases">
        <title>The genome of Intoshia linei affirms orthonectids as highly simplified spiralians.</title>
        <authorList>
            <person name="Mikhailov K.V."/>
            <person name="Slusarev G.S."/>
            <person name="Nikitin M.A."/>
            <person name="Logacheva M.D."/>
            <person name="Penin A."/>
            <person name="Aleoshin V."/>
            <person name="Panchin Y.V."/>
        </authorList>
    </citation>
    <scope>NUCLEOTIDE SEQUENCE [LARGE SCALE GENOMIC DNA]</scope>
    <source>
        <strain evidence="5">Intl2013</strain>
        <tissue evidence="5">Whole animal</tissue>
    </source>
</reference>
<comment type="caution">
    <text evidence="5">The sequence shown here is derived from an EMBL/GenBank/DDBJ whole genome shotgun (WGS) entry which is preliminary data.</text>
</comment>
<protein>
    <submittedName>
        <fullName evidence="5">Inactive Ufm1-specific protease 1</fullName>
    </submittedName>
</protein>
<keyword evidence="6" id="KW-1185">Reference proteome</keyword>
<keyword evidence="3" id="KW-0812">Transmembrane</keyword>
<feature type="domain" description="UFSP1/2/DUB catalytic" evidence="4">
    <location>
        <begin position="51"/>
        <end position="155"/>
    </location>
</feature>
<evidence type="ECO:0000313" key="5">
    <source>
        <dbReference type="EMBL" id="OAF66097.1"/>
    </source>
</evidence>
<name>A0A177AVQ5_9BILA</name>
<evidence type="ECO:0000256" key="3">
    <source>
        <dbReference type="SAM" id="Phobius"/>
    </source>
</evidence>
<dbReference type="AlphaFoldDB" id="A0A177AVQ5"/>
<dbReference type="Gene3D" id="3.90.70.130">
    <property type="match status" value="1"/>
</dbReference>
<dbReference type="GO" id="GO:0071567">
    <property type="term" value="F:deUFMylase activity"/>
    <property type="evidence" value="ECO:0007669"/>
    <property type="project" value="TreeGrafter"/>
</dbReference>
<evidence type="ECO:0000256" key="2">
    <source>
        <dbReference type="ARBA" id="ARBA00022801"/>
    </source>
</evidence>
<dbReference type="OrthoDB" id="417506at2759"/>
<keyword evidence="3" id="KW-0472">Membrane</keyword>
<dbReference type="InterPro" id="IPR012462">
    <property type="entry name" value="UFSP1/2_DUB_cat"/>
</dbReference>
<dbReference type="Pfam" id="PF07910">
    <property type="entry name" value="Peptidase_C78"/>
    <property type="match status" value="1"/>
</dbReference>
<keyword evidence="2" id="KW-0378">Hydrolase</keyword>